<dbReference type="RefSeq" id="WP_190422183.1">
    <property type="nucleotide sequence ID" value="NZ_JAAOCA010000019.1"/>
</dbReference>
<evidence type="ECO:0000313" key="1">
    <source>
        <dbReference type="EMBL" id="MBD1600123.1"/>
    </source>
</evidence>
<dbReference type="EMBL" id="JAAOCA010000019">
    <property type="protein sequence ID" value="MBD1600123.1"/>
    <property type="molecule type" value="Genomic_DNA"/>
</dbReference>
<proteinExistence type="predicted"/>
<dbReference type="InterPro" id="IPR009057">
    <property type="entry name" value="Homeodomain-like_sf"/>
</dbReference>
<dbReference type="InterPro" id="IPR036388">
    <property type="entry name" value="WH-like_DNA-bd_sf"/>
</dbReference>
<dbReference type="Pfam" id="PF13551">
    <property type="entry name" value="HTH_29"/>
    <property type="match status" value="1"/>
</dbReference>
<sequence length="79" mass="8643">MTVPPSLDARSLDHRVLQALRQRAVAAVEQGCSVAQVAAAMGLNRRTVFRWLADYRRGGPQALLAKPVPGRPRRSLDVP</sequence>
<evidence type="ECO:0000313" key="2">
    <source>
        <dbReference type="Proteomes" id="UP000805841"/>
    </source>
</evidence>
<comment type="caution">
    <text evidence="1">The sequence shown here is derived from an EMBL/GenBank/DDBJ whole genome shotgun (WGS) entry which is preliminary data.</text>
</comment>
<reference evidence="1 2" key="1">
    <citation type="journal article" date="2020" name="Insects">
        <title>Bacteria Belonging to Pseudomonas typographi sp. nov. from the Bark Beetle Ips typographus Have Genomic Potential to Aid in the Host Ecology.</title>
        <authorList>
            <person name="Peral-Aranega E."/>
            <person name="Saati-Santamaria Z."/>
            <person name="Kolarik M."/>
            <person name="Rivas R."/>
            <person name="Garcia-Fraile P."/>
        </authorList>
    </citation>
    <scope>NUCLEOTIDE SEQUENCE [LARGE SCALE GENOMIC DNA]</scope>
    <source>
        <strain evidence="1 2">CA3A</strain>
    </source>
</reference>
<dbReference type="SUPFAM" id="SSF46689">
    <property type="entry name" value="Homeodomain-like"/>
    <property type="match status" value="1"/>
</dbReference>
<dbReference type="Gene3D" id="1.10.10.10">
    <property type="entry name" value="Winged helix-like DNA-binding domain superfamily/Winged helix DNA-binding domain"/>
    <property type="match status" value="1"/>
</dbReference>
<accession>A0ABR7Z450</accession>
<protein>
    <submittedName>
        <fullName evidence="1">Helix-turn-helix domain-containing protein</fullName>
    </submittedName>
</protein>
<organism evidence="1 2">
    <name type="scientific">Pseudomonas typographi</name>
    <dbReference type="NCBI Taxonomy" id="2715964"/>
    <lineage>
        <taxon>Bacteria</taxon>
        <taxon>Pseudomonadati</taxon>
        <taxon>Pseudomonadota</taxon>
        <taxon>Gammaproteobacteria</taxon>
        <taxon>Pseudomonadales</taxon>
        <taxon>Pseudomonadaceae</taxon>
        <taxon>Pseudomonas</taxon>
    </lineage>
</organism>
<name>A0ABR7Z450_9PSED</name>
<dbReference type="Proteomes" id="UP000805841">
    <property type="component" value="Unassembled WGS sequence"/>
</dbReference>
<keyword evidence="2" id="KW-1185">Reference proteome</keyword>
<gene>
    <name evidence="1" type="ORF">HAQ05_15615</name>
</gene>